<proteinExistence type="inferred from homology"/>
<dbReference type="Gene3D" id="1.20.1600.10">
    <property type="entry name" value="Outer membrane efflux proteins (OEP)"/>
    <property type="match status" value="1"/>
</dbReference>
<evidence type="ECO:0000256" key="5">
    <source>
        <dbReference type="ARBA" id="ARBA00022692"/>
    </source>
</evidence>
<keyword evidence="7" id="KW-0998">Cell outer membrane</keyword>
<organism evidence="9 10">
    <name type="scientific">Roseisolibacter agri</name>
    <dbReference type="NCBI Taxonomy" id="2014610"/>
    <lineage>
        <taxon>Bacteria</taxon>
        <taxon>Pseudomonadati</taxon>
        <taxon>Gemmatimonadota</taxon>
        <taxon>Gemmatimonadia</taxon>
        <taxon>Gemmatimonadales</taxon>
        <taxon>Gemmatimonadaceae</taxon>
        <taxon>Roseisolibacter</taxon>
    </lineage>
</organism>
<name>A0AA37Q8V8_9BACT</name>
<keyword evidence="5" id="KW-0812">Transmembrane</keyword>
<comment type="subcellular location">
    <subcellularLocation>
        <location evidence="1">Cell outer membrane</location>
    </subcellularLocation>
</comment>
<gene>
    <name evidence="9" type="ORF">rosag_17140</name>
</gene>
<dbReference type="Pfam" id="PF02321">
    <property type="entry name" value="OEP"/>
    <property type="match status" value="2"/>
</dbReference>
<evidence type="ECO:0000256" key="1">
    <source>
        <dbReference type="ARBA" id="ARBA00004442"/>
    </source>
</evidence>
<evidence type="ECO:0000313" key="9">
    <source>
        <dbReference type="EMBL" id="GLC25201.1"/>
    </source>
</evidence>
<dbReference type="Proteomes" id="UP001161325">
    <property type="component" value="Unassembled WGS sequence"/>
</dbReference>
<keyword evidence="6" id="KW-0472">Membrane</keyword>
<evidence type="ECO:0000256" key="6">
    <source>
        <dbReference type="ARBA" id="ARBA00023136"/>
    </source>
</evidence>
<evidence type="ECO:0000256" key="4">
    <source>
        <dbReference type="ARBA" id="ARBA00022452"/>
    </source>
</evidence>
<dbReference type="GO" id="GO:0009279">
    <property type="term" value="C:cell outer membrane"/>
    <property type="evidence" value="ECO:0007669"/>
    <property type="project" value="UniProtKB-SubCell"/>
</dbReference>
<comment type="similarity">
    <text evidence="2">Belongs to the outer membrane factor (OMF) (TC 1.B.17) family.</text>
</comment>
<keyword evidence="4" id="KW-1134">Transmembrane beta strand</keyword>
<evidence type="ECO:0000256" key="8">
    <source>
        <dbReference type="SAM" id="SignalP"/>
    </source>
</evidence>
<dbReference type="PANTHER" id="PTHR30026">
    <property type="entry name" value="OUTER MEMBRANE PROTEIN TOLC"/>
    <property type="match status" value="1"/>
</dbReference>
<dbReference type="PANTHER" id="PTHR30026:SF20">
    <property type="entry name" value="OUTER MEMBRANE PROTEIN TOLC"/>
    <property type="match status" value="1"/>
</dbReference>
<dbReference type="GO" id="GO:1990281">
    <property type="term" value="C:efflux pump complex"/>
    <property type="evidence" value="ECO:0007669"/>
    <property type="project" value="TreeGrafter"/>
</dbReference>
<keyword evidence="3" id="KW-0813">Transport</keyword>
<evidence type="ECO:0000313" key="10">
    <source>
        <dbReference type="Proteomes" id="UP001161325"/>
    </source>
</evidence>
<dbReference type="InterPro" id="IPR003423">
    <property type="entry name" value="OMP_efflux"/>
</dbReference>
<dbReference type="RefSeq" id="WP_284349645.1">
    <property type="nucleotide sequence ID" value="NZ_BRXS01000002.1"/>
</dbReference>
<feature type="chain" id="PRO_5041453665" evidence="8">
    <location>
        <begin position="41"/>
        <end position="455"/>
    </location>
</feature>
<feature type="signal peptide" evidence="8">
    <location>
        <begin position="1"/>
        <end position="40"/>
    </location>
</feature>
<evidence type="ECO:0000256" key="3">
    <source>
        <dbReference type="ARBA" id="ARBA00022448"/>
    </source>
</evidence>
<dbReference type="AlphaFoldDB" id="A0AA37Q8V8"/>
<accession>A0AA37Q8V8</accession>
<dbReference type="GO" id="GO:0015288">
    <property type="term" value="F:porin activity"/>
    <property type="evidence" value="ECO:0007669"/>
    <property type="project" value="TreeGrafter"/>
</dbReference>
<dbReference type="InterPro" id="IPR051906">
    <property type="entry name" value="TolC-like"/>
</dbReference>
<sequence length="455" mass="48413">MTDHSRTPSPVRPPRAARRALAVLAATAAPLALGAQQPVAADPGAARPIGLAEAVQLAQRNAPAAVQARGTLRASEATIRSAYAAFIPSLSLNANTTQQSPATARVNQQTGELQAGRWAGSAGFNAQVDLFDGFRRTYDLRSARAAQAAAVTGESAQAFTLAYQVKQQYYASLAAREAESAAQAQLDQARQQLRVSIARVVAQTVTRSDSLRSSIAVSNAELQLLTARNDRQLADAALTRLVATPFTVTATPAGAPADSVALPDSATLARLADESPQVRQAMANLAAAQAAGRASRTPYFPTLAVSYGRNLTTTSTNFDLIPNDPRFSGQLRFTFSYPVFNQYAREEAVVRADIAVTNAEAALRDARFAAQQGLVQAQVALRTALRQAEIQQATVLASEEDLRVQQQRYELGASTLLDVLTSQTQINQARVALVQARLNARVARAQLESIIGRDL</sequence>
<dbReference type="GO" id="GO:0015562">
    <property type="term" value="F:efflux transmembrane transporter activity"/>
    <property type="evidence" value="ECO:0007669"/>
    <property type="project" value="InterPro"/>
</dbReference>
<dbReference type="EMBL" id="BRXS01000002">
    <property type="protein sequence ID" value="GLC25201.1"/>
    <property type="molecule type" value="Genomic_DNA"/>
</dbReference>
<comment type="caution">
    <text evidence="9">The sequence shown here is derived from an EMBL/GenBank/DDBJ whole genome shotgun (WGS) entry which is preliminary data.</text>
</comment>
<protein>
    <submittedName>
        <fullName evidence="9">Transporter</fullName>
    </submittedName>
</protein>
<evidence type="ECO:0000256" key="7">
    <source>
        <dbReference type="ARBA" id="ARBA00023237"/>
    </source>
</evidence>
<keyword evidence="8" id="KW-0732">Signal</keyword>
<keyword evidence="10" id="KW-1185">Reference proteome</keyword>
<reference evidence="9" key="1">
    <citation type="submission" date="2022-08" db="EMBL/GenBank/DDBJ databases">
        <title>Draft genome sequencing of Roseisolibacter agri AW1220.</title>
        <authorList>
            <person name="Tobiishi Y."/>
            <person name="Tonouchi A."/>
        </authorList>
    </citation>
    <scope>NUCLEOTIDE SEQUENCE</scope>
    <source>
        <strain evidence="9">AW1220</strain>
    </source>
</reference>
<dbReference type="SUPFAM" id="SSF56954">
    <property type="entry name" value="Outer membrane efflux proteins (OEP)"/>
    <property type="match status" value="1"/>
</dbReference>
<evidence type="ECO:0000256" key="2">
    <source>
        <dbReference type="ARBA" id="ARBA00007613"/>
    </source>
</evidence>